<keyword evidence="2" id="KW-0813">Transport</keyword>
<accession>A0ABT8KYP3</accession>
<feature type="transmembrane region" description="Helical" evidence="9">
    <location>
        <begin position="240"/>
        <end position="260"/>
    </location>
</feature>
<dbReference type="RefSeq" id="WP_346754746.1">
    <property type="nucleotide sequence ID" value="NZ_JAUJEA010000012.1"/>
</dbReference>
<evidence type="ECO:0000256" key="3">
    <source>
        <dbReference type="ARBA" id="ARBA00022475"/>
    </source>
</evidence>
<dbReference type="Proteomes" id="UP001172082">
    <property type="component" value="Unassembled WGS sequence"/>
</dbReference>
<keyword evidence="6" id="KW-0406">Ion transport</keyword>
<feature type="transmembrane region" description="Helical" evidence="9">
    <location>
        <begin position="43"/>
        <end position="62"/>
    </location>
</feature>
<reference evidence="10" key="1">
    <citation type="submission" date="2023-06" db="EMBL/GenBank/DDBJ databases">
        <title>Genomic of Parafulvivirga corallium.</title>
        <authorList>
            <person name="Wang G."/>
        </authorList>
    </citation>
    <scope>NUCLEOTIDE SEQUENCE</scope>
    <source>
        <strain evidence="10">BMA10</strain>
    </source>
</reference>
<dbReference type="InterPro" id="IPR044669">
    <property type="entry name" value="YneE/VCCN1/2-like"/>
</dbReference>
<proteinExistence type="inferred from homology"/>
<dbReference type="PANTHER" id="PTHR33281">
    <property type="entry name" value="UPF0187 PROTEIN YNEE"/>
    <property type="match status" value="1"/>
</dbReference>
<dbReference type="Pfam" id="PF25539">
    <property type="entry name" value="Bestrophin_2"/>
    <property type="match status" value="1"/>
</dbReference>
<evidence type="ECO:0000313" key="11">
    <source>
        <dbReference type="Proteomes" id="UP001172082"/>
    </source>
</evidence>
<gene>
    <name evidence="10" type="ORF">QQ008_25250</name>
</gene>
<evidence type="ECO:0000256" key="5">
    <source>
        <dbReference type="ARBA" id="ARBA00022989"/>
    </source>
</evidence>
<sequence length="340" mass="39414">MHAGRNFTLKETLIWTKGNILKFTIISAIPVILYDTLGFTAIAVPWLPIALIGTAVAFLIGFKNNASYDRLWESRKIWGAIVNTSRSWGIMVKDYINSDFAGEKLPDDQLHKIHKRLIYRHIAWLTALRYQLRTPRNWESVVHNKANRKYMEKFPAPEINGSLQDELKIYLSDEECSSIANKQNAATQIIALQSDDLRELRRRDLTDDFRHMEMERLLVDFYTHQGKSERIKNYPFPRQYATINLFFVWLFILLVPFGMLPEFEKLGGNFIWLTIPFSVLVSWVFHTTEKIGEASENPFEGSANDIPITALSRTIEIDLREMLGEQDLPESIKTTNNILF</sequence>
<comment type="subcellular location">
    <subcellularLocation>
        <location evidence="1">Cell membrane</location>
        <topology evidence="1">Multi-pass membrane protein</topology>
    </subcellularLocation>
</comment>
<comment type="caution">
    <text evidence="10">The sequence shown here is derived from an EMBL/GenBank/DDBJ whole genome shotgun (WGS) entry which is preliminary data.</text>
</comment>
<name>A0ABT8KYP3_9BACT</name>
<keyword evidence="7 9" id="KW-0472">Membrane</keyword>
<evidence type="ECO:0000256" key="2">
    <source>
        <dbReference type="ARBA" id="ARBA00022448"/>
    </source>
</evidence>
<evidence type="ECO:0000256" key="4">
    <source>
        <dbReference type="ARBA" id="ARBA00022692"/>
    </source>
</evidence>
<protein>
    <submittedName>
        <fullName evidence="10">Bestrophin family ion channel</fullName>
    </submittedName>
</protein>
<keyword evidence="5 9" id="KW-1133">Transmembrane helix</keyword>
<organism evidence="10 11">
    <name type="scientific">Splendidivirga corallicola</name>
    <dbReference type="NCBI Taxonomy" id="3051826"/>
    <lineage>
        <taxon>Bacteria</taxon>
        <taxon>Pseudomonadati</taxon>
        <taxon>Bacteroidota</taxon>
        <taxon>Cytophagia</taxon>
        <taxon>Cytophagales</taxon>
        <taxon>Splendidivirgaceae</taxon>
        <taxon>Splendidivirga</taxon>
    </lineage>
</organism>
<evidence type="ECO:0000256" key="7">
    <source>
        <dbReference type="ARBA" id="ARBA00023136"/>
    </source>
</evidence>
<comment type="similarity">
    <text evidence="8">Belongs to the anion channel-forming bestrophin (TC 1.A.46) family.</text>
</comment>
<keyword evidence="4 9" id="KW-0812">Transmembrane</keyword>
<dbReference type="EMBL" id="JAUJEA010000012">
    <property type="protein sequence ID" value="MDN5204723.1"/>
    <property type="molecule type" value="Genomic_DNA"/>
</dbReference>
<dbReference type="PANTHER" id="PTHR33281:SF19">
    <property type="entry name" value="VOLTAGE-DEPENDENT ANION CHANNEL-FORMING PROTEIN YNEE"/>
    <property type="match status" value="1"/>
</dbReference>
<keyword evidence="3" id="KW-1003">Cell membrane</keyword>
<evidence type="ECO:0000256" key="6">
    <source>
        <dbReference type="ARBA" id="ARBA00023065"/>
    </source>
</evidence>
<evidence type="ECO:0000313" key="10">
    <source>
        <dbReference type="EMBL" id="MDN5204723.1"/>
    </source>
</evidence>
<feature type="transmembrane region" description="Helical" evidence="9">
    <location>
        <begin position="266"/>
        <end position="285"/>
    </location>
</feature>
<evidence type="ECO:0000256" key="8">
    <source>
        <dbReference type="ARBA" id="ARBA00034708"/>
    </source>
</evidence>
<evidence type="ECO:0000256" key="1">
    <source>
        <dbReference type="ARBA" id="ARBA00004651"/>
    </source>
</evidence>
<keyword evidence="11" id="KW-1185">Reference proteome</keyword>
<evidence type="ECO:0000256" key="9">
    <source>
        <dbReference type="SAM" id="Phobius"/>
    </source>
</evidence>
<feature type="transmembrane region" description="Helical" evidence="9">
    <location>
        <begin position="20"/>
        <end position="37"/>
    </location>
</feature>